<gene>
    <name evidence="1" type="ORF">HRJ34_25290</name>
</gene>
<name>A0A975HDN7_9SPHN</name>
<sequence length="73" mass="7916">MDEEERADLVARLFVLMTCKLEDAAGDAADGQGKGRQPREQIARADRIELIARDIGLLAEAAAAILREQPPDA</sequence>
<proteinExistence type="predicted"/>
<dbReference type="AlphaFoldDB" id="A0A975HDN7"/>
<dbReference type="EMBL" id="CP059319">
    <property type="protein sequence ID" value="QTH21585.1"/>
    <property type="molecule type" value="Genomic_DNA"/>
</dbReference>
<reference evidence="1" key="2">
    <citation type="submission" date="2021-04" db="EMBL/GenBank/DDBJ databases">
        <title>Isolation and genomic analysis of the ibuprofen-degrading bacterium Sphingomonas strain MPO218.</title>
        <authorList>
            <person name="Aulestia M."/>
            <person name="Flores A."/>
            <person name="Mangas E.L."/>
            <person name="Perez-Pulido A.J."/>
            <person name="Santero E."/>
            <person name="Camacho E.M."/>
        </authorList>
    </citation>
    <scope>NUCLEOTIDE SEQUENCE</scope>
    <source>
        <strain evidence="1">MPO218</strain>
    </source>
</reference>
<accession>A0A975HDN7</accession>
<dbReference type="Proteomes" id="UP000664914">
    <property type="component" value="Chromosome"/>
</dbReference>
<evidence type="ECO:0000313" key="1">
    <source>
        <dbReference type="EMBL" id="QTH21585.1"/>
    </source>
</evidence>
<evidence type="ECO:0000313" key="2">
    <source>
        <dbReference type="Proteomes" id="UP000664914"/>
    </source>
</evidence>
<dbReference type="RefSeq" id="WP_208632801.1">
    <property type="nucleotide sequence ID" value="NZ_CP059319.1"/>
</dbReference>
<organism evidence="1 2">
    <name type="scientific">Rhizorhabdus wittichii</name>
    <dbReference type="NCBI Taxonomy" id="160791"/>
    <lineage>
        <taxon>Bacteria</taxon>
        <taxon>Pseudomonadati</taxon>
        <taxon>Pseudomonadota</taxon>
        <taxon>Alphaproteobacteria</taxon>
        <taxon>Sphingomonadales</taxon>
        <taxon>Sphingomonadaceae</taxon>
        <taxon>Rhizorhabdus</taxon>
    </lineage>
</organism>
<reference evidence="1" key="1">
    <citation type="submission" date="2020-07" db="EMBL/GenBank/DDBJ databases">
        <authorList>
            <person name="Camacho E."/>
        </authorList>
    </citation>
    <scope>NUCLEOTIDE SEQUENCE</scope>
    <source>
        <strain evidence="1">MPO218</strain>
    </source>
</reference>
<protein>
    <submittedName>
        <fullName evidence="1">Uncharacterized protein</fullName>
    </submittedName>
</protein>